<feature type="compositionally biased region" description="Low complexity" evidence="6">
    <location>
        <begin position="29"/>
        <end position="47"/>
    </location>
</feature>
<dbReference type="OrthoDB" id="3862662at2759"/>
<dbReference type="Gene3D" id="4.10.240.10">
    <property type="entry name" value="Zn(2)-C6 fungal-type DNA-binding domain"/>
    <property type="match status" value="2"/>
</dbReference>
<evidence type="ECO:0000256" key="2">
    <source>
        <dbReference type="ARBA" id="ARBA00022723"/>
    </source>
</evidence>
<organism evidence="8 9">
    <name type="scientific">Clohesyomyces aquaticus</name>
    <dbReference type="NCBI Taxonomy" id="1231657"/>
    <lineage>
        <taxon>Eukaryota</taxon>
        <taxon>Fungi</taxon>
        <taxon>Dikarya</taxon>
        <taxon>Ascomycota</taxon>
        <taxon>Pezizomycotina</taxon>
        <taxon>Dothideomycetes</taxon>
        <taxon>Pleosporomycetidae</taxon>
        <taxon>Pleosporales</taxon>
        <taxon>Lindgomycetaceae</taxon>
        <taxon>Clohesyomyces</taxon>
    </lineage>
</organism>
<feature type="domain" description="Zn(2)-C6 fungal-type" evidence="7">
    <location>
        <begin position="264"/>
        <end position="294"/>
    </location>
</feature>
<evidence type="ECO:0000313" key="8">
    <source>
        <dbReference type="EMBL" id="ORY10651.1"/>
    </source>
</evidence>
<keyword evidence="9" id="KW-1185">Reference proteome</keyword>
<dbReference type="EMBL" id="MCFA01000070">
    <property type="protein sequence ID" value="ORY10651.1"/>
    <property type="molecule type" value="Genomic_DNA"/>
</dbReference>
<evidence type="ECO:0000256" key="5">
    <source>
        <dbReference type="ARBA" id="ARBA00023242"/>
    </source>
</evidence>
<evidence type="ECO:0000256" key="3">
    <source>
        <dbReference type="ARBA" id="ARBA00023015"/>
    </source>
</evidence>
<dbReference type="GO" id="GO:0000981">
    <property type="term" value="F:DNA-binding transcription factor activity, RNA polymerase II-specific"/>
    <property type="evidence" value="ECO:0007669"/>
    <property type="project" value="InterPro"/>
</dbReference>
<evidence type="ECO:0000256" key="1">
    <source>
        <dbReference type="ARBA" id="ARBA00004123"/>
    </source>
</evidence>
<dbReference type="Pfam" id="PF00172">
    <property type="entry name" value="Zn_clus"/>
    <property type="match status" value="2"/>
</dbReference>
<feature type="domain" description="Zn(2)-C6 fungal-type" evidence="7">
    <location>
        <begin position="222"/>
        <end position="252"/>
    </location>
</feature>
<comment type="caution">
    <text evidence="8">The sequence shown here is derived from an EMBL/GenBank/DDBJ whole genome shotgun (WGS) entry which is preliminary data.</text>
</comment>
<dbReference type="SMART" id="SM00066">
    <property type="entry name" value="GAL4"/>
    <property type="match status" value="2"/>
</dbReference>
<feature type="compositionally biased region" description="Low complexity" evidence="6">
    <location>
        <begin position="185"/>
        <end position="211"/>
    </location>
</feature>
<dbReference type="PANTHER" id="PTHR47338">
    <property type="entry name" value="ZN(II)2CYS6 TRANSCRIPTION FACTOR (EUROFUNG)-RELATED"/>
    <property type="match status" value="1"/>
</dbReference>
<protein>
    <recommendedName>
        <fullName evidence="7">Zn(2)-C6 fungal-type domain-containing protein</fullName>
    </recommendedName>
</protein>
<feature type="compositionally biased region" description="Pro residues" evidence="6">
    <location>
        <begin position="1"/>
        <end position="12"/>
    </location>
</feature>
<feature type="compositionally biased region" description="Acidic residues" evidence="6">
    <location>
        <begin position="68"/>
        <end position="77"/>
    </location>
</feature>
<evidence type="ECO:0000256" key="4">
    <source>
        <dbReference type="ARBA" id="ARBA00023163"/>
    </source>
</evidence>
<keyword evidence="3" id="KW-0805">Transcription regulation</keyword>
<dbReference type="InterPro" id="IPR050815">
    <property type="entry name" value="TF_fung"/>
</dbReference>
<dbReference type="InterPro" id="IPR036864">
    <property type="entry name" value="Zn2-C6_fun-type_DNA-bd_sf"/>
</dbReference>
<comment type="subcellular location">
    <subcellularLocation>
        <location evidence="1">Nucleus</location>
    </subcellularLocation>
</comment>
<keyword evidence="4" id="KW-0804">Transcription</keyword>
<feature type="region of interest" description="Disordered" evidence="6">
    <location>
        <begin position="185"/>
        <end position="213"/>
    </location>
</feature>
<accession>A0A1Y1ZK81</accession>
<dbReference type="SUPFAM" id="SSF57701">
    <property type="entry name" value="Zn2/Cys6 DNA-binding domain"/>
    <property type="match status" value="2"/>
</dbReference>
<evidence type="ECO:0000313" key="9">
    <source>
        <dbReference type="Proteomes" id="UP000193144"/>
    </source>
</evidence>
<dbReference type="AlphaFoldDB" id="A0A1Y1ZK81"/>
<dbReference type="PROSITE" id="PS00463">
    <property type="entry name" value="ZN2_CY6_FUNGAL_1"/>
    <property type="match status" value="1"/>
</dbReference>
<evidence type="ECO:0000259" key="7">
    <source>
        <dbReference type="PROSITE" id="PS50048"/>
    </source>
</evidence>
<keyword evidence="2" id="KW-0479">Metal-binding</keyword>
<name>A0A1Y1ZK81_9PLEO</name>
<dbReference type="PROSITE" id="PS50048">
    <property type="entry name" value="ZN2_CY6_FUNGAL_2"/>
    <property type="match status" value="2"/>
</dbReference>
<feature type="compositionally biased region" description="Polar residues" evidence="6">
    <location>
        <begin position="48"/>
        <end position="66"/>
    </location>
</feature>
<proteinExistence type="predicted"/>
<evidence type="ECO:0000256" key="6">
    <source>
        <dbReference type="SAM" id="MobiDB-lite"/>
    </source>
</evidence>
<dbReference type="Proteomes" id="UP000193144">
    <property type="component" value="Unassembled WGS sequence"/>
</dbReference>
<dbReference type="InterPro" id="IPR001138">
    <property type="entry name" value="Zn2Cys6_DnaBD"/>
</dbReference>
<gene>
    <name evidence="8" type="ORF">BCR34DRAFT_344769</name>
</gene>
<keyword evidence="5" id="KW-0539">Nucleus</keyword>
<dbReference type="GO" id="GO:0005634">
    <property type="term" value="C:nucleus"/>
    <property type="evidence" value="ECO:0007669"/>
    <property type="project" value="UniProtKB-SubCell"/>
</dbReference>
<feature type="region of interest" description="Disordered" evidence="6">
    <location>
        <begin position="1"/>
        <end position="104"/>
    </location>
</feature>
<reference evidence="8 9" key="1">
    <citation type="submission" date="2016-07" db="EMBL/GenBank/DDBJ databases">
        <title>Pervasive Adenine N6-methylation of Active Genes in Fungi.</title>
        <authorList>
            <consortium name="DOE Joint Genome Institute"/>
            <person name="Mondo S.J."/>
            <person name="Dannebaum R.O."/>
            <person name="Kuo R.C."/>
            <person name="Labutti K."/>
            <person name="Haridas S."/>
            <person name="Kuo A."/>
            <person name="Salamov A."/>
            <person name="Ahrendt S.R."/>
            <person name="Lipzen A."/>
            <person name="Sullivan W."/>
            <person name="Andreopoulos W.B."/>
            <person name="Clum A."/>
            <person name="Lindquist E."/>
            <person name="Daum C."/>
            <person name="Ramamoorthy G.K."/>
            <person name="Gryganskyi A."/>
            <person name="Culley D."/>
            <person name="Magnuson J.K."/>
            <person name="James T.Y."/>
            <person name="O'Malley M.A."/>
            <person name="Stajich J.E."/>
            <person name="Spatafora J.W."/>
            <person name="Visel A."/>
            <person name="Grigoriev I.V."/>
        </authorList>
    </citation>
    <scope>NUCLEOTIDE SEQUENCE [LARGE SCALE GENOMIC DNA]</scope>
    <source>
        <strain evidence="8 9">CBS 115471</strain>
    </source>
</reference>
<dbReference type="GO" id="GO:0008270">
    <property type="term" value="F:zinc ion binding"/>
    <property type="evidence" value="ECO:0007669"/>
    <property type="project" value="InterPro"/>
</dbReference>
<sequence>MNPLTHPPPSSPRQPLRTARPGTSRKRGSSFLSSLPTPLVSLLPTSTIKQPSNMSNNQRANQTAAPQDTEERDENSEGSEGCAAPPSHPQAPHQQQASFPAPYYLPDWRAGHPPILWQGPILPLPPPPPMAYPPPSSLVPPQNAPPPVGWPAPTHATIHTTTYQYLTQNRNVDATVLEYPATPYQQQPLRRPQPQQQQQAPPRPQPQRTQPAITRNASSDMACLSCRQSKQRCDKALPACQRCVNGNRDCDYPTARKKPSRSKACRHCQTRKRKCDLVTPSCGYCVSQGVQCEYPLRGG</sequence>
<feature type="compositionally biased region" description="Low complexity" evidence="6">
    <location>
        <begin position="90"/>
        <end position="102"/>
    </location>
</feature>
<dbReference type="PANTHER" id="PTHR47338:SF20">
    <property type="entry name" value="ZN(II)2CYS6 TRANSCRIPTION FACTOR (EUROFUNG)"/>
    <property type="match status" value="1"/>
</dbReference>
<dbReference type="CDD" id="cd00067">
    <property type="entry name" value="GAL4"/>
    <property type="match status" value="2"/>
</dbReference>